<evidence type="ECO:0000313" key="7">
    <source>
        <dbReference type="Proteomes" id="UP000311919"/>
    </source>
</evidence>
<dbReference type="InterPro" id="IPR051883">
    <property type="entry name" value="AQP11/12_channel"/>
</dbReference>
<keyword evidence="2 5" id="KW-0812">Transmembrane</keyword>
<evidence type="ECO:0000256" key="3">
    <source>
        <dbReference type="ARBA" id="ARBA00022989"/>
    </source>
</evidence>
<dbReference type="PANTHER" id="PTHR21191">
    <property type="entry name" value="AQUAPORIN"/>
    <property type="match status" value="1"/>
</dbReference>
<feature type="transmembrane region" description="Helical" evidence="5">
    <location>
        <begin position="119"/>
        <end position="141"/>
    </location>
</feature>
<evidence type="ECO:0000313" key="6">
    <source>
        <dbReference type="EMBL" id="TNN20585.1"/>
    </source>
</evidence>
<feature type="transmembrane region" description="Helical" evidence="5">
    <location>
        <begin position="329"/>
        <end position="347"/>
    </location>
</feature>
<dbReference type="GO" id="GO:0016020">
    <property type="term" value="C:membrane"/>
    <property type="evidence" value="ECO:0007669"/>
    <property type="project" value="UniProtKB-SubCell"/>
</dbReference>
<evidence type="ECO:0000256" key="2">
    <source>
        <dbReference type="ARBA" id="ARBA00022692"/>
    </source>
</evidence>
<sequence length="365" mass="42094">MNKPNNEVDVKTSSYNNPLATTLYVAIFWTMITLSSWLLRRAICWLFDYAKSTQTTKESTKNMISVDVIPRQLKLTSYWSYLDKHLYSNRQLLITLLDSIATIEICACSLECWIIREAFGSWGFLIAIALNCIRSSLFVSFDANGSPCDPWYRFLLGQTQPIWMVFTWTLQLLSASIALKLCKYWWSLQMTAYHIARYELALEMLDSQTIVNHTSDLQVVFIIGFLCEAIGTFIDLYLNILFSCILENWNSQYSSGDSQKLSSMTSDKPTNSKVSSSYILTRKQLLASYIIRLFINLILIAYGLEWTGMYLNPANAFIQSWHVGKTSSISHIIVYWLGPLFGVWLYVTMKQITYEYITKLIQTNK</sequence>
<evidence type="ECO:0000256" key="5">
    <source>
        <dbReference type="SAM" id="Phobius"/>
    </source>
</evidence>
<name>A0A4Z2DVQ2_SCHJA</name>
<dbReference type="GO" id="GO:0005737">
    <property type="term" value="C:cytoplasm"/>
    <property type="evidence" value="ECO:0007669"/>
    <property type="project" value="TreeGrafter"/>
</dbReference>
<dbReference type="Proteomes" id="UP000311919">
    <property type="component" value="Unassembled WGS sequence"/>
</dbReference>
<gene>
    <name evidence="6" type="ORF">EWB00_003758</name>
</gene>
<dbReference type="OrthoDB" id="1580043at2759"/>
<feature type="transmembrane region" description="Helical" evidence="5">
    <location>
        <begin position="285"/>
        <end position="304"/>
    </location>
</feature>
<dbReference type="Gene3D" id="1.20.1080.10">
    <property type="entry name" value="Glycerol uptake facilitator protein"/>
    <property type="match status" value="1"/>
</dbReference>
<dbReference type="InterPro" id="IPR023271">
    <property type="entry name" value="Aquaporin-like"/>
</dbReference>
<feature type="transmembrane region" description="Helical" evidence="5">
    <location>
        <begin position="161"/>
        <end position="182"/>
    </location>
</feature>
<reference evidence="6 7" key="1">
    <citation type="submission" date="2019-03" db="EMBL/GenBank/DDBJ databases">
        <title>An improved genome assembly of the fluke Schistosoma japonicum.</title>
        <authorList>
            <person name="Hu W."/>
            <person name="Luo F."/>
            <person name="Yin M."/>
            <person name="Mo X."/>
            <person name="Sun C."/>
            <person name="Wu Q."/>
            <person name="Zhu B."/>
            <person name="Xiang M."/>
            <person name="Wang J."/>
            <person name="Wang Y."/>
            <person name="Zhang T."/>
            <person name="Xu B."/>
            <person name="Zheng H."/>
            <person name="Feng Z."/>
        </authorList>
    </citation>
    <scope>NUCLEOTIDE SEQUENCE [LARGE SCALE GENOMIC DNA]</scope>
    <source>
        <strain evidence="6">HuSjv2</strain>
        <tissue evidence="6">Worms</tissue>
    </source>
</reference>
<comment type="caution">
    <text evidence="6">The sequence shown here is derived from an EMBL/GenBank/DDBJ whole genome shotgun (WGS) entry which is preliminary data.</text>
</comment>
<dbReference type="SUPFAM" id="SSF81338">
    <property type="entry name" value="Aquaporin-like"/>
    <property type="match status" value="1"/>
</dbReference>
<keyword evidence="4 5" id="KW-0472">Membrane</keyword>
<dbReference type="STRING" id="6182.A0A4Z2DVQ2"/>
<accession>A0A4Z2DVQ2</accession>
<keyword evidence="7" id="KW-1185">Reference proteome</keyword>
<dbReference type="PANTHER" id="PTHR21191:SF16">
    <property type="entry name" value="AQUAPORIN"/>
    <property type="match status" value="1"/>
</dbReference>
<dbReference type="AlphaFoldDB" id="A0A4Z2DVQ2"/>
<organism evidence="6 7">
    <name type="scientific">Schistosoma japonicum</name>
    <name type="common">Blood fluke</name>
    <dbReference type="NCBI Taxonomy" id="6182"/>
    <lineage>
        <taxon>Eukaryota</taxon>
        <taxon>Metazoa</taxon>
        <taxon>Spiralia</taxon>
        <taxon>Lophotrochozoa</taxon>
        <taxon>Platyhelminthes</taxon>
        <taxon>Trematoda</taxon>
        <taxon>Digenea</taxon>
        <taxon>Strigeidida</taxon>
        <taxon>Schistosomatoidea</taxon>
        <taxon>Schistosomatidae</taxon>
        <taxon>Schistosoma</taxon>
    </lineage>
</organism>
<comment type="subcellular location">
    <subcellularLocation>
        <location evidence="1">Membrane</location>
        <topology evidence="1">Multi-pass membrane protein</topology>
    </subcellularLocation>
</comment>
<keyword evidence="3 5" id="KW-1133">Transmembrane helix</keyword>
<dbReference type="EMBL" id="SKCS01000023">
    <property type="protein sequence ID" value="TNN20585.1"/>
    <property type="molecule type" value="Genomic_DNA"/>
</dbReference>
<evidence type="ECO:0000256" key="1">
    <source>
        <dbReference type="ARBA" id="ARBA00004141"/>
    </source>
</evidence>
<proteinExistence type="predicted"/>
<evidence type="ECO:0000256" key="4">
    <source>
        <dbReference type="ARBA" id="ARBA00023136"/>
    </source>
</evidence>
<feature type="transmembrane region" description="Helical" evidence="5">
    <location>
        <begin position="20"/>
        <end position="39"/>
    </location>
</feature>
<protein>
    <submittedName>
        <fullName evidence="6">Aquaporin-like domain-containing protein</fullName>
    </submittedName>
</protein>
<dbReference type="GO" id="GO:0015267">
    <property type="term" value="F:channel activity"/>
    <property type="evidence" value="ECO:0007669"/>
    <property type="project" value="TreeGrafter"/>
</dbReference>